<accession>A0A431VBD2</accession>
<comment type="caution">
    <text evidence="2">The sequence shown here is derived from an EMBL/GenBank/DDBJ whole genome shotgun (WGS) entry which is preliminary data.</text>
</comment>
<dbReference type="PANTHER" id="PTHR23150:SF19">
    <property type="entry name" value="FORMYLGLYCINE-GENERATING ENZYME"/>
    <property type="match status" value="1"/>
</dbReference>
<dbReference type="GO" id="GO:0120147">
    <property type="term" value="F:formylglycine-generating oxidase activity"/>
    <property type="evidence" value="ECO:0007669"/>
    <property type="project" value="TreeGrafter"/>
</dbReference>
<reference evidence="2 3" key="1">
    <citation type="submission" date="2018-12" db="EMBL/GenBank/DDBJ databases">
        <authorList>
            <person name="Yang Y."/>
        </authorList>
    </citation>
    <scope>NUCLEOTIDE SEQUENCE [LARGE SCALE GENOMIC DNA]</scope>
    <source>
        <strain evidence="2 3">L-25-5w-1</strain>
    </source>
</reference>
<feature type="domain" description="Sulfatase-modifying factor enzyme-like" evidence="1">
    <location>
        <begin position="1"/>
        <end position="218"/>
    </location>
</feature>
<protein>
    <submittedName>
        <fullName evidence="2">Formylglycine-generating enzyme family protein</fullName>
    </submittedName>
</protein>
<evidence type="ECO:0000313" key="2">
    <source>
        <dbReference type="EMBL" id="RTR15694.1"/>
    </source>
</evidence>
<dbReference type="InterPro" id="IPR005532">
    <property type="entry name" value="SUMF_dom"/>
</dbReference>
<dbReference type="Proteomes" id="UP000277007">
    <property type="component" value="Unassembled WGS sequence"/>
</dbReference>
<evidence type="ECO:0000259" key="1">
    <source>
        <dbReference type="Pfam" id="PF03781"/>
    </source>
</evidence>
<dbReference type="PANTHER" id="PTHR23150">
    <property type="entry name" value="SULFATASE MODIFYING FACTOR 1, 2"/>
    <property type="match status" value="1"/>
</dbReference>
<organism evidence="2 3">
    <name type="scientific">Azospirillum griseum</name>
    <dbReference type="NCBI Taxonomy" id="2496639"/>
    <lineage>
        <taxon>Bacteria</taxon>
        <taxon>Pseudomonadati</taxon>
        <taxon>Pseudomonadota</taxon>
        <taxon>Alphaproteobacteria</taxon>
        <taxon>Rhodospirillales</taxon>
        <taxon>Azospirillaceae</taxon>
        <taxon>Azospirillum</taxon>
    </lineage>
</organism>
<dbReference type="InterPro" id="IPR016187">
    <property type="entry name" value="CTDL_fold"/>
</dbReference>
<keyword evidence="3" id="KW-1185">Reference proteome</keyword>
<dbReference type="Gene3D" id="3.90.1580.10">
    <property type="entry name" value="paralog of FGE (formylglycine-generating enzyme)"/>
    <property type="match status" value="1"/>
</dbReference>
<dbReference type="OrthoDB" id="9768004at2"/>
<dbReference type="Pfam" id="PF03781">
    <property type="entry name" value="FGE-sulfatase"/>
    <property type="match status" value="1"/>
</dbReference>
<evidence type="ECO:0000313" key="3">
    <source>
        <dbReference type="Proteomes" id="UP000277007"/>
    </source>
</evidence>
<dbReference type="AlphaFoldDB" id="A0A431VBD2"/>
<sequence length="221" mass="24593">MGSPEDEPERYGDEGPQHAVTLSRGYWLFDTTCTQALWRAVMGANPSGFWGDGRRPVERVSWNDVQGFLTRLNGRVPGLDLCLPTEAQWEHACRAGTTTPFSFGVTITPEQVNYDGNSPYADGPKELYRKSTVSVGSLPPNAWGLYEMHGNLWEWCADGKRTYSAEPATDPRGPENAVARRVLRGGSWGNDARLARAACRYWFPPDDRSADFGFRCARVQA</sequence>
<dbReference type="InterPro" id="IPR051043">
    <property type="entry name" value="Sulfatase_Mod_Factor_Kinase"/>
</dbReference>
<dbReference type="SUPFAM" id="SSF56436">
    <property type="entry name" value="C-type lectin-like"/>
    <property type="match status" value="1"/>
</dbReference>
<name>A0A431VBD2_9PROT</name>
<proteinExistence type="predicted"/>
<gene>
    <name evidence="2" type="ORF">EJ903_22640</name>
</gene>
<dbReference type="InterPro" id="IPR042095">
    <property type="entry name" value="SUMF_sf"/>
</dbReference>
<dbReference type="EMBL" id="RXMA01000032">
    <property type="protein sequence ID" value="RTR15694.1"/>
    <property type="molecule type" value="Genomic_DNA"/>
</dbReference>